<sequence length="128" mass="13672">MKQTAAAFAILLAGCTTLPDTDVAAEGSFVAIGEAVRNGDAVLTPLRVGEDSRCPSGVQCVWQGRITLLVEVERSGEDRQAWVTLGQGTLVGEHPMGDNYAFTLEEVRPTKTAEADIAPAEYLFRFGT</sequence>
<dbReference type="PROSITE" id="PS51257">
    <property type="entry name" value="PROKAR_LIPOPROTEIN"/>
    <property type="match status" value="1"/>
</dbReference>
<comment type="caution">
    <text evidence="1">The sequence shown here is derived from an EMBL/GenBank/DDBJ whole genome shotgun (WGS) entry which is preliminary data.</text>
</comment>
<keyword evidence="2" id="KW-1185">Reference proteome</keyword>
<evidence type="ECO:0000313" key="2">
    <source>
        <dbReference type="Proteomes" id="UP000598997"/>
    </source>
</evidence>
<evidence type="ECO:0008006" key="3">
    <source>
        <dbReference type="Google" id="ProtNLM"/>
    </source>
</evidence>
<gene>
    <name evidence="1" type="ORF">GCM10010989_20000</name>
</gene>
<proteinExistence type="predicted"/>
<dbReference type="EMBL" id="BMIO01000006">
    <property type="protein sequence ID" value="GGD45822.1"/>
    <property type="molecule type" value="Genomic_DNA"/>
</dbReference>
<protein>
    <recommendedName>
        <fullName evidence="3">Lipoprotein</fullName>
    </recommendedName>
</protein>
<name>A0A916YI69_9SPHN</name>
<accession>A0A916YI69</accession>
<organism evidence="1 2">
    <name type="scientific">Croceicoccus pelagius</name>
    <dbReference type="NCBI Taxonomy" id="1703341"/>
    <lineage>
        <taxon>Bacteria</taxon>
        <taxon>Pseudomonadati</taxon>
        <taxon>Pseudomonadota</taxon>
        <taxon>Alphaproteobacteria</taxon>
        <taxon>Sphingomonadales</taxon>
        <taxon>Erythrobacteraceae</taxon>
        <taxon>Croceicoccus</taxon>
    </lineage>
</organism>
<reference evidence="1 2" key="1">
    <citation type="journal article" date="2014" name="Int. J. Syst. Evol. Microbiol.">
        <title>Complete genome sequence of Corynebacterium casei LMG S-19264T (=DSM 44701T), isolated from a smear-ripened cheese.</title>
        <authorList>
            <consortium name="US DOE Joint Genome Institute (JGI-PGF)"/>
            <person name="Walter F."/>
            <person name="Albersmeier A."/>
            <person name="Kalinowski J."/>
            <person name="Ruckert C."/>
        </authorList>
    </citation>
    <scope>NUCLEOTIDE SEQUENCE [LARGE SCALE GENOMIC DNA]</scope>
    <source>
        <strain evidence="1 2">CGMCC 1.15358</strain>
    </source>
</reference>
<evidence type="ECO:0000313" key="1">
    <source>
        <dbReference type="EMBL" id="GGD45822.1"/>
    </source>
</evidence>
<dbReference type="Proteomes" id="UP000598997">
    <property type="component" value="Unassembled WGS sequence"/>
</dbReference>
<dbReference type="AlphaFoldDB" id="A0A916YI69"/>